<evidence type="ECO:0000256" key="9">
    <source>
        <dbReference type="ARBA" id="ARBA00023326"/>
    </source>
</evidence>
<dbReference type="GO" id="GO:0008422">
    <property type="term" value="F:beta-glucosidase activity"/>
    <property type="evidence" value="ECO:0007669"/>
    <property type="project" value="UniProtKB-EC"/>
</dbReference>
<comment type="catalytic activity">
    <reaction evidence="1 10">
        <text>Hydrolysis of terminal, non-reducing beta-D-glucosyl residues with release of beta-D-glucose.</text>
        <dbReference type="EC" id="3.2.1.21"/>
    </reaction>
</comment>
<dbReference type="InterPro" id="IPR011658">
    <property type="entry name" value="PA14_dom"/>
</dbReference>
<dbReference type="InterPro" id="IPR019800">
    <property type="entry name" value="Glyco_hydro_3_AS"/>
</dbReference>
<dbReference type="UniPathway" id="UPA00696"/>
<evidence type="ECO:0000256" key="1">
    <source>
        <dbReference type="ARBA" id="ARBA00000448"/>
    </source>
</evidence>
<dbReference type="Gene3D" id="3.40.50.1700">
    <property type="entry name" value="Glycoside hydrolase family 3 C-terminal domain"/>
    <property type="match status" value="1"/>
</dbReference>
<dbReference type="FunFam" id="2.60.40.10:FF:000495">
    <property type="entry name" value="Periplasmic beta-glucosidase"/>
    <property type="match status" value="1"/>
</dbReference>
<dbReference type="OrthoDB" id="47059at2759"/>
<dbReference type="InterPro" id="IPR017853">
    <property type="entry name" value="GH"/>
</dbReference>
<comment type="caution">
    <text evidence="12">The sequence shown here is derived from an EMBL/GenBank/DDBJ whole genome shotgun (WGS) entry which is preliminary data.</text>
</comment>
<evidence type="ECO:0000259" key="11">
    <source>
        <dbReference type="PROSITE" id="PS51820"/>
    </source>
</evidence>
<proteinExistence type="inferred from homology"/>
<comment type="similarity">
    <text evidence="3 10">Belongs to the glycosyl hydrolase 3 family.</text>
</comment>
<dbReference type="SMART" id="SM00758">
    <property type="entry name" value="PA14"/>
    <property type="match status" value="1"/>
</dbReference>
<dbReference type="AlphaFoldDB" id="A0A8H8TXV4"/>
<name>A0A8H8TXV4_9HELO</name>
<dbReference type="Pfam" id="PF07691">
    <property type="entry name" value="PA14"/>
    <property type="match status" value="1"/>
</dbReference>
<keyword evidence="4 10" id="KW-0378">Hydrolase</keyword>
<gene>
    <name evidence="12" type="primary">bglI_1</name>
    <name evidence="12" type="ORF">LHYA1_G006719</name>
</gene>
<dbReference type="InterPro" id="IPR001764">
    <property type="entry name" value="Glyco_hydro_3_N"/>
</dbReference>
<dbReference type="Pfam" id="PF01915">
    <property type="entry name" value="Glyco_hydro_3_C"/>
    <property type="match status" value="1"/>
</dbReference>
<keyword evidence="9 10" id="KW-0624">Polysaccharide degradation</keyword>
<dbReference type="Pfam" id="PF14310">
    <property type="entry name" value="Fn3-like"/>
    <property type="match status" value="1"/>
</dbReference>
<keyword evidence="13" id="KW-1185">Reference proteome</keyword>
<accession>A0A8H8TXV4</accession>
<dbReference type="Gene3D" id="2.60.120.260">
    <property type="entry name" value="Galactose-binding domain-like"/>
    <property type="match status" value="1"/>
</dbReference>
<feature type="domain" description="PA14" evidence="11">
    <location>
        <begin position="407"/>
        <end position="568"/>
    </location>
</feature>
<dbReference type="SUPFAM" id="SSF51445">
    <property type="entry name" value="(Trans)glycosidases"/>
    <property type="match status" value="1"/>
</dbReference>
<reference evidence="12 13" key="1">
    <citation type="submission" date="2018-05" db="EMBL/GenBank/DDBJ databases">
        <title>Genome sequencing and assembly of the regulated plant pathogen Lachnellula willkommii and related sister species for the development of diagnostic species identification markers.</title>
        <authorList>
            <person name="Giroux E."/>
            <person name="Bilodeau G."/>
        </authorList>
    </citation>
    <scope>NUCLEOTIDE SEQUENCE [LARGE SCALE GENOMIC DNA]</scope>
    <source>
        <strain evidence="12 13">CBS 185.66</strain>
    </source>
</reference>
<evidence type="ECO:0000256" key="7">
    <source>
        <dbReference type="ARBA" id="ARBA00023277"/>
    </source>
</evidence>
<dbReference type="FunFam" id="3.20.20.300:FF:000006">
    <property type="entry name" value="Beta-glucosidase H"/>
    <property type="match status" value="1"/>
</dbReference>
<evidence type="ECO:0000313" key="12">
    <source>
        <dbReference type="EMBL" id="TVY24715.1"/>
    </source>
</evidence>
<dbReference type="SMART" id="SM01217">
    <property type="entry name" value="Fn3_like"/>
    <property type="match status" value="1"/>
</dbReference>
<sequence length="844" mass="91652">MGDVSGSQPHPSPIQLLDVEDVLKKLTKTEKAALTAGIDFWHTKAIPRLNVPSLRLSDGPNGVRGTRFFNGAPAACFPNGTALAATWDVDLLQKAGVLMGEEAKLKGAHVLLGPTVNMQRSPLGGRGFESFSEDPVLAGFAAAAIVNGVQTTGVVASIKHFVTNDQEHERMAVDSRVTERALREIYLLPFQIAVRDSRPGSFMTAYNKLNGVHLSENRRILQDVLRGEWGWEGLIMSDWFGTYSTSGAINAGLDLEMPGPTRWRGGILEHALLSKKITEHTLDLRVREVLKLSNRVRDSGVPENAPEKSQNTPETAALLRKIGSESIVLLKNESNALPFKKTETVAIIGPAAKAAAYCGGGSATLNPYYAITPFDGISGKGGSVKYSTGCYAHKMLPGLGAQVKTADGKPGVVFKAFTSPPTVTDRVPVDTIEIVDTNMYLSDYTHPKLTENLWWAEVEAYFMPDESCEFEFGLTVHGTGKLYVDGEVLVDNETTQRPGGSFFNVGTVEETGIKHVEAGKTYKIKVQWASGVTSKLAEADGVVSFGGGGLRIGGARVINVEEEIKKAVELAKSVDQVVLCVGLNSDWEQEGHDRPHMDLPEHTDALVAAVAAANPKTVVVVQSGTPVAMPWANDVAAVVQAWYGGNETGNAIADILYGDVNPSGKLSLSFPKQVEDNPAYLSYRSERGRVLYSEDIYVGYRYYEATKKAVSWPFGWGLSYTTFALSDLHVAVDDKSLIISASVENTGSVDGSEVVQVYLTQQDPSIRRPVKELKGFQKVRVEKGSRKKVEVVIERKYATSFWDEERDQWIEESGVYDVLVGNSSANTPLNASFEVAETSWWSGL</sequence>
<comment type="pathway">
    <text evidence="2 10">Glycan metabolism; cellulose degradation.</text>
</comment>
<evidence type="ECO:0000256" key="5">
    <source>
        <dbReference type="ARBA" id="ARBA00023001"/>
    </source>
</evidence>
<dbReference type="PROSITE" id="PS00775">
    <property type="entry name" value="GLYCOSYL_HYDROL_F3"/>
    <property type="match status" value="1"/>
</dbReference>
<keyword evidence="7 10" id="KW-0119">Carbohydrate metabolism</keyword>
<dbReference type="SUPFAM" id="SSF52279">
    <property type="entry name" value="Beta-D-glucan exohydrolase, C-terminal domain"/>
    <property type="match status" value="1"/>
</dbReference>
<evidence type="ECO:0000313" key="13">
    <source>
        <dbReference type="Proteomes" id="UP000431533"/>
    </source>
</evidence>
<dbReference type="GO" id="GO:0030245">
    <property type="term" value="P:cellulose catabolic process"/>
    <property type="evidence" value="ECO:0007669"/>
    <property type="project" value="UniProtKB-UniPathway"/>
</dbReference>
<dbReference type="InterPro" id="IPR026891">
    <property type="entry name" value="Fn3-like"/>
</dbReference>
<dbReference type="EC" id="3.2.1.21" evidence="10"/>
<dbReference type="RefSeq" id="XP_031003503.1">
    <property type="nucleotide sequence ID" value="XM_031151654.1"/>
</dbReference>
<dbReference type="Proteomes" id="UP000431533">
    <property type="component" value="Unassembled WGS sequence"/>
</dbReference>
<evidence type="ECO:0000256" key="3">
    <source>
        <dbReference type="ARBA" id="ARBA00005336"/>
    </source>
</evidence>
<dbReference type="InterPro" id="IPR036881">
    <property type="entry name" value="Glyco_hydro_3_C_sf"/>
</dbReference>
<dbReference type="GeneID" id="41986917"/>
<dbReference type="PRINTS" id="PR00133">
    <property type="entry name" value="GLHYDRLASE3"/>
</dbReference>
<dbReference type="Gene3D" id="2.60.40.10">
    <property type="entry name" value="Immunoglobulins"/>
    <property type="match status" value="1"/>
</dbReference>
<dbReference type="Gene3D" id="3.20.20.300">
    <property type="entry name" value="Glycoside hydrolase, family 3, N-terminal domain"/>
    <property type="match status" value="1"/>
</dbReference>
<dbReference type="InterPro" id="IPR013783">
    <property type="entry name" value="Ig-like_fold"/>
</dbReference>
<evidence type="ECO:0000256" key="4">
    <source>
        <dbReference type="ARBA" id="ARBA00022801"/>
    </source>
</evidence>
<keyword evidence="6" id="KW-0325">Glycoprotein</keyword>
<dbReference type="PROSITE" id="PS51820">
    <property type="entry name" value="PA14"/>
    <property type="match status" value="1"/>
</dbReference>
<evidence type="ECO:0000256" key="10">
    <source>
        <dbReference type="RuleBase" id="RU361161"/>
    </source>
</evidence>
<dbReference type="PANTHER" id="PTHR42715:SF27">
    <property type="entry name" value="BETA-GLUCOSIDASE-RELATED"/>
    <property type="match status" value="1"/>
</dbReference>
<keyword evidence="5" id="KW-0136">Cellulose degradation</keyword>
<dbReference type="InterPro" id="IPR002772">
    <property type="entry name" value="Glyco_hydro_3_C"/>
</dbReference>
<dbReference type="EMBL" id="QGMH01000120">
    <property type="protein sequence ID" value="TVY24715.1"/>
    <property type="molecule type" value="Genomic_DNA"/>
</dbReference>
<dbReference type="Pfam" id="PF00933">
    <property type="entry name" value="Glyco_hydro_3"/>
    <property type="match status" value="1"/>
</dbReference>
<dbReference type="InterPro" id="IPR050288">
    <property type="entry name" value="Cellulose_deg_GH3"/>
</dbReference>
<evidence type="ECO:0000256" key="2">
    <source>
        <dbReference type="ARBA" id="ARBA00004987"/>
    </source>
</evidence>
<dbReference type="InterPro" id="IPR036962">
    <property type="entry name" value="Glyco_hydro_3_N_sf"/>
</dbReference>
<dbReference type="PANTHER" id="PTHR42715">
    <property type="entry name" value="BETA-GLUCOSIDASE"/>
    <property type="match status" value="1"/>
</dbReference>
<protein>
    <recommendedName>
        <fullName evidence="10">beta-glucosidase</fullName>
        <ecNumber evidence="10">3.2.1.21</ecNumber>
    </recommendedName>
</protein>
<dbReference type="InterPro" id="IPR037524">
    <property type="entry name" value="PA14/GLEYA"/>
</dbReference>
<organism evidence="12 13">
    <name type="scientific">Lachnellula hyalina</name>
    <dbReference type="NCBI Taxonomy" id="1316788"/>
    <lineage>
        <taxon>Eukaryota</taxon>
        <taxon>Fungi</taxon>
        <taxon>Dikarya</taxon>
        <taxon>Ascomycota</taxon>
        <taxon>Pezizomycotina</taxon>
        <taxon>Leotiomycetes</taxon>
        <taxon>Helotiales</taxon>
        <taxon>Lachnaceae</taxon>
        <taxon>Lachnellula</taxon>
    </lineage>
</organism>
<evidence type="ECO:0000256" key="6">
    <source>
        <dbReference type="ARBA" id="ARBA00023180"/>
    </source>
</evidence>
<evidence type="ECO:0000256" key="8">
    <source>
        <dbReference type="ARBA" id="ARBA00023295"/>
    </source>
</evidence>
<keyword evidence="8 10" id="KW-0326">Glycosidase</keyword>